<proteinExistence type="predicted"/>
<evidence type="ECO:0000313" key="1">
    <source>
        <dbReference type="EMBL" id="OPB88672.1"/>
    </source>
</evidence>
<keyword evidence="2" id="KW-1185">Reference proteome</keyword>
<sequence length="145" mass="16995">MQTSLQKTSDTLLVLHHDTDTIKLVQGIDQNGNLKDIPLSYNTNEAPILIDQENQNFVNFYCDFYSQLKHPEEFSFFKVSEYEAVQTGKDLQQYIDHARPEDYKDLSQYEININTVQNIKNLASTAPHKKSSKERYLYNLKDIDW</sequence>
<reference evidence="1 2" key="1">
    <citation type="submission" date="2016-07" db="EMBL/GenBank/DDBJ databases">
        <title>Revisiting the Taxonomy of the Elizabethkingia Genus based on Whole-Genome Sequencing, Optical Mapping, and MALDI-TOF.</title>
        <authorList>
            <person name="Nicholson A.C."/>
        </authorList>
    </citation>
    <scope>NUCLEOTIDE SEQUENCE [LARGE SCALE GENOMIC DNA]</scope>
    <source>
        <strain evidence="1 2">C1558</strain>
    </source>
</reference>
<organism evidence="1 2">
    <name type="scientific">Elizabethkingia ursingii</name>
    <dbReference type="NCBI Taxonomy" id="1756150"/>
    <lineage>
        <taxon>Bacteria</taxon>
        <taxon>Pseudomonadati</taxon>
        <taxon>Bacteroidota</taxon>
        <taxon>Flavobacteriia</taxon>
        <taxon>Flavobacteriales</taxon>
        <taxon>Weeksellaceae</taxon>
        <taxon>Elizabethkingia</taxon>
    </lineage>
</organism>
<protein>
    <submittedName>
        <fullName evidence="1">Uncharacterized protein</fullName>
    </submittedName>
</protein>
<dbReference type="Proteomes" id="UP000190016">
    <property type="component" value="Unassembled WGS sequence"/>
</dbReference>
<dbReference type="RefSeq" id="WP_078778395.1">
    <property type="nucleotide sequence ID" value="NZ_MBDS01000014.1"/>
</dbReference>
<accession>A0ABX3N7V8</accession>
<gene>
    <name evidence="1" type="ORF">BB021_04635</name>
</gene>
<comment type="caution">
    <text evidence="1">The sequence shown here is derived from an EMBL/GenBank/DDBJ whole genome shotgun (WGS) entry which is preliminary data.</text>
</comment>
<dbReference type="EMBL" id="MBDS01000014">
    <property type="protein sequence ID" value="OPB88672.1"/>
    <property type="molecule type" value="Genomic_DNA"/>
</dbReference>
<name>A0ABX3N7V8_9FLAO</name>
<evidence type="ECO:0000313" key="2">
    <source>
        <dbReference type="Proteomes" id="UP000190016"/>
    </source>
</evidence>